<name>A0A9P5TX02_9AGAR</name>
<evidence type="ECO:0008006" key="5">
    <source>
        <dbReference type="Google" id="ProtNLM"/>
    </source>
</evidence>
<evidence type="ECO:0000313" key="4">
    <source>
        <dbReference type="Proteomes" id="UP000772434"/>
    </source>
</evidence>
<comment type="caution">
    <text evidence="3">The sequence shown here is derived from an EMBL/GenBank/DDBJ whole genome shotgun (WGS) entry which is preliminary data.</text>
</comment>
<dbReference type="Proteomes" id="UP000772434">
    <property type="component" value="Unassembled WGS sequence"/>
</dbReference>
<feature type="transmembrane region" description="Helical" evidence="2">
    <location>
        <begin position="131"/>
        <end position="153"/>
    </location>
</feature>
<protein>
    <recommendedName>
        <fullName evidence="5">Transmembrane protein</fullName>
    </recommendedName>
</protein>
<feature type="transmembrane region" description="Helical" evidence="2">
    <location>
        <begin position="518"/>
        <end position="540"/>
    </location>
</feature>
<feature type="transmembrane region" description="Helical" evidence="2">
    <location>
        <begin position="659"/>
        <end position="679"/>
    </location>
</feature>
<feature type="compositionally biased region" description="Polar residues" evidence="1">
    <location>
        <begin position="397"/>
        <end position="412"/>
    </location>
</feature>
<dbReference type="OrthoDB" id="3002343at2759"/>
<feature type="transmembrane region" description="Helical" evidence="2">
    <location>
        <begin position="240"/>
        <end position="260"/>
    </location>
</feature>
<reference evidence="3" key="1">
    <citation type="submission" date="2020-11" db="EMBL/GenBank/DDBJ databases">
        <authorList>
            <consortium name="DOE Joint Genome Institute"/>
            <person name="Ahrendt S."/>
            <person name="Riley R."/>
            <person name="Andreopoulos W."/>
            <person name="Labutti K."/>
            <person name="Pangilinan J."/>
            <person name="Ruiz-Duenas F.J."/>
            <person name="Barrasa J.M."/>
            <person name="Sanchez-Garcia M."/>
            <person name="Camarero S."/>
            <person name="Miyauchi S."/>
            <person name="Serrano A."/>
            <person name="Linde D."/>
            <person name="Babiker R."/>
            <person name="Drula E."/>
            <person name="Ayuso-Fernandez I."/>
            <person name="Pacheco R."/>
            <person name="Padilla G."/>
            <person name="Ferreira P."/>
            <person name="Barriuso J."/>
            <person name="Kellner H."/>
            <person name="Castanera R."/>
            <person name="Alfaro M."/>
            <person name="Ramirez L."/>
            <person name="Pisabarro A.G."/>
            <person name="Kuo A."/>
            <person name="Tritt A."/>
            <person name="Lipzen A."/>
            <person name="He G."/>
            <person name="Yan M."/>
            <person name="Ng V."/>
            <person name="Cullen D."/>
            <person name="Martin F."/>
            <person name="Rosso M.-N."/>
            <person name="Henrissat B."/>
            <person name="Hibbett D."/>
            <person name="Martinez A.T."/>
            <person name="Grigoriev I.V."/>
        </authorList>
    </citation>
    <scope>NUCLEOTIDE SEQUENCE</scope>
    <source>
        <strain evidence="3">AH 40177</strain>
    </source>
</reference>
<evidence type="ECO:0000256" key="2">
    <source>
        <dbReference type="SAM" id="Phobius"/>
    </source>
</evidence>
<feature type="transmembrane region" description="Helical" evidence="2">
    <location>
        <begin position="272"/>
        <end position="291"/>
    </location>
</feature>
<evidence type="ECO:0000256" key="1">
    <source>
        <dbReference type="SAM" id="MobiDB-lite"/>
    </source>
</evidence>
<organism evidence="3 4">
    <name type="scientific">Rhodocollybia butyracea</name>
    <dbReference type="NCBI Taxonomy" id="206335"/>
    <lineage>
        <taxon>Eukaryota</taxon>
        <taxon>Fungi</taxon>
        <taxon>Dikarya</taxon>
        <taxon>Basidiomycota</taxon>
        <taxon>Agaricomycotina</taxon>
        <taxon>Agaricomycetes</taxon>
        <taxon>Agaricomycetidae</taxon>
        <taxon>Agaricales</taxon>
        <taxon>Marasmiineae</taxon>
        <taxon>Omphalotaceae</taxon>
        <taxon>Rhodocollybia</taxon>
    </lineage>
</organism>
<proteinExistence type="predicted"/>
<accession>A0A9P5TX02</accession>
<feature type="transmembrane region" description="Helical" evidence="2">
    <location>
        <begin position="593"/>
        <end position="614"/>
    </location>
</feature>
<keyword evidence="2" id="KW-1133">Transmembrane helix</keyword>
<keyword evidence="2" id="KW-0812">Transmembrane</keyword>
<dbReference type="EMBL" id="JADNRY010000475">
    <property type="protein sequence ID" value="KAF9049422.1"/>
    <property type="molecule type" value="Genomic_DNA"/>
</dbReference>
<dbReference type="AlphaFoldDB" id="A0A9P5TX02"/>
<feature type="region of interest" description="Disordered" evidence="1">
    <location>
        <begin position="397"/>
        <end position="420"/>
    </location>
</feature>
<gene>
    <name evidence="3" type="ORF">BDP27DRAFT_1454745</name>
</gene>
<evidence type="ECO:0000313" key="3">
    <source>
        <dbReference type="EMBL" id="KAF9049422.1"/>
    </source>
</evidence>
<keyword evidence="2" id="KW-0472">Membrane</keyword>
<sequence length="689" mass="75515">MFRNESDPCFFATLHRLPHLYLPVPKTMGTSLSTVNVPNWQAACASKFNCTSDGLVNILGEPIFPTCFANGSLSADVWGISARACQQNCGSSVLRQSIDFTSSAITITTWLLPWLSLIAQLPFEANGSMDLISACLSIGSPALAAYSIALTAFNQRYIVNAFQHIKEMAQSNSRCYYMIKRIDAAAFILQETQQCPMRADQRGGKLASLIILDEENGQEKFWITAEKDLRNTRRGFTRSFLAQVLLAFLAYLISFMAAVQESLGNPDVGLQFASSTVWSWMFPIVFGYIHVGSQCKIGNIKKALTDHKFISESCIAGNAGYVAQTALRPSADLVVCTDMGSRDISPNTSIPLLPLHCHHASTDHLQEPSLSTTQVDITVDPASQWPSPTISMGSMQNVDPYSRSSTIPSKQPGTLPAAPELVPSPFSPPRWWGFEVQGDEKTEGPVYNYARILTWFTFSGHVQVGFENAITSLKSTMVQPVTTCDSTPQCRLEPDLKAFLPLSALHQHPHVIHSMIKAAFVALLLQWGTTGAAIFVAYRTPAIGLGCRSGSYLLYGIAATISWLMLVFSNLVSHEIMQRLEVQDERSTHSLSALAVITRLTGKAIAVANAAWLITSSIMEDIGSFQTCWCQADVLQFHKHGWTVVFKSASDLKNVAGGIWIGGFVWSMTICITIAVIFASQFNAKKEDF</sequence>
<keyword evidence="4" id="KW-1185">Reference proteome</keyword>
<feature type="transmembrane region" description="Helical" evidence="2">
    <location>
        <begin position="552"/>
        <end position="572"/>
    </location>
</feature>